<gene>
    <name evidence="1" type="ORF">HPB49_010610</name>
</gene>
<keyword evidence="2" id="KW-1185">Reference proteome</keyword>
<sequence>MINLWRRKQELNSRLAQKRGDQNLHRQLAALNKEIEEYALTLTKQNWSSICNQMDHKMGSARTWHLLQHLLNPDNSKLEARQQLQKPVYKYEAATDELITKVRDRYLSCRVWVPARVFGFLGFRDTGS</sequence>
<proteinExistence type="predicted"/>
<reference evidence="1" key="1">
    <citation type="submission" date="2020-05" db="EMBL/GenBank/DDBJ databases">
        <title>Large-scale comparative analyses of tick genomes elucidate their genetic diversity and vector capacities.</title>
        <authorList>
            <person name="Jia N."/>
            <person name="Wang J."/>
            <person name="Shi W."/>
            <person name="Du L."/>
            <person name="Sun Y."/>
            <person name="Zhan W."/>
            <person name="Jiang J."/>
            <person name="Wang Q."/>
            <person name="Zhang B."/>
            <person name="Ji P."/>
            <person name="Sakyi L.B."/>
            <person name="Cui X."/>
            <person name="Yuan T."/>
            <person name="Jiang B."/>
            <person name="Yang W."/>
            <person name="Lam T.T.-Y."/>
            <person name="Chang Q."/>
            <person name="Ding S."/>
            <person name="Wang X."/>
            <person name="Zhu J."/>
            <person name="Ruan X."/>
            <person name="Zhao L."/>
            <person name="Wei J."/>
            <person name="Que T."/>
            <person name="Du C."/>
            <person name="Cheng J."/>
            <person name="Dai P."/>
            <person name="Han X."/>
            <person name="Huang E."/>
            <person name="Gao Y."/>
            <person name="Liu J."/>
            <person name="Shao H."/>
            <person name="Ye R."/>
            <person name="Li L."/>
            <person name="Wei W."/>
            <person name="Wang X."/>
            <person name="Wang C."/>
            <person name="Yang T."/>
            <person name="Huo Q."/>
            <person name="Li W."/>
            <person name="Guo W."/>
            <person name="Chen H."/>
            <person name="Zhou L."/>
            <person name="Ni X."/>
            <person name="Tian J."/>
            <person name="Zhou Y."/>
            <person name="Sheng Y."/>
            <person name="Liu T."/>
            <person name="Pan Y."/>
            <person name="Xia L."/>
            <person name="Li J."/>
            <person name="Zhao F."/>
            <person name="Cao W."/>
        </authorList>
    </citation>
    <scope>NUCLEOTIDE SEQUENCE</scope>
    <source>
        <strain evidence="1">Dsil-2018</strain>
    </source>
</reference>
<dbReference type="EMBL" id="CM023474">
    <property type="protein sequence ID" value="KAH7949457.1"/>
    <property type="molecule type" value="Genomic_DNA"/>
</dbReference>
<evidence type="ECO:0000313" key="1">
    <source>
        <dbReference type="EMBL" id="KAH7949457.1"/>
    </source>
</evidence>
<comment type="caution">
    <text evidence="1">The sequence shown here is derived from an EMBL/GenBank/DDBJ whole genome shotgun (WGS) entry which is preliminary data.</text>
</comment>
<protein>
    <submittedName>
        <fullName evidence="1">Uncharacterized protein</fullName>
    </submittedName>
</protein>
<evidence type="ECO:0000313" key="2">
    <source>
        <dbReference type="Proteomes" id="UP000821865"/>
    </source>
</evidence>
<name>A0ACB8CR23_DERSI</name>
<organism evidence="1 2">
    <name type="scientific">Dermacentor silvarum</name>
    <name type="common">Tick</name>
    <dbReference type="NCBI Taxonomy" id="543639"/>
    <lineage>
        <taxon>Eukaryota</taxon>
        <taxon>Metazoa</taxon>
        <taxon>Ecdysozoa</taxon>
        <taxon>Arthropoda</taxon>
        <taxon>Chelicerata</taxon>
        <taxon>Arachnida</taxon>
        <taxon>Acari</taxon>
        <taxon>Parasitiformes</taxon>
        <taxon>Ixodida</taxon>
        <taxon>Ixodoidea</taxon>
        <taxon>Ixodidae</taxon>
        <taxon>Rhipicephalinae</taxon>
        <taxon>Dermacentor</taxon>
    </lineage>
</organism>
<dbReference type="Proteomes" id="UP000821865">
    <property type="component" value="Chromosome 5"/>
</dbReference>
<accession>A0ACB8CR23</accession>